<dbReference type="InterPro" id="IPR050278">
    <property type="entry name" value="Serine_Prot_S9B/DPPIV"/>
</dbReference>
<dbReference type="EC" id="3.4.14.5" evidence="4"/>
<keyword evidence="10" id="KW-0720">Serine protease</keyword>
<evidence type="ECO:0000256" key="3">
    <source>
        <dbReference type="ARBA" id="ARBA00006150"/>
    </source>
</evidence>
<sequence>MRLFLALVGSIAWSAFEVNGAAQLRQDRQVPFGKGSKLLSFRDAVSHPQPALQPTTISVNWINHGSLGDGFRAFVHPQKGLVVENFATGTQQELLSLADIPPNNGFKLNVDNTFVVWAMNVTKGYRHSYSANYIIQNVKTKEIRPLVPGQNGDVQLVEWNPKNPLNLVFVWKNNIYFWDSATITPVTTDGSPAVYHGVPDWVYEEEVIEGRSTLWYSPDGEYLAFLSFNDTNVPVYTVPYYMDKNRKPMPYPRELKIRYPKPGFPNPIVKASVVKIDAPKDIQAVPVEKAFTEDNLVIGEAAWLTDKHDQIIFRCFNRPQNHDRHLLYKLSSKTADIVRERDAKDGWLENTKAIKYVGKLDAQSGDGEFYIDLSDVDNWMHIYLYPVNGGSPKQLTEGEWEIRKINSVDLARNIVHYTSSQPHPTESKVGSVSIITGETKSLVPNDAAFWSASFSPNANYYVLNYEGPNVPYQELYAINQTDKPIRIVNNNARAYTALQELALPTTQFFDLKHPSGFNLSAKLQLPPNFDETKKYPVLLTPYGGPNSQEVTKGFSGGTGLGNFAVSSPDLGYVAFSVDNRGTGFRGRAFRNTYYKAMGTVEPEDQIWAAEWLAQTYPWVDRDRIGIWGWSNGGYVSAKVVEYASKIISFAIATAPTDDCRLYDSIYAERYMGLPQENAAVYDRAMIRNATGFKNIAGGFLLQHGTGDDNVHFAHSASLADLLMAASVPPSKFQAQFFPDSDHNINTHNQQSFLYAQVAEMLQKQKQRVVGAKKSAWEIDQEAREDAEDDQMDFTGWGKRNIFVENIGMGYRKGMGGINAMAWNL</sequence>
<dbReference type="GO" id="GO:0006508">
    <property type="term" value="P:proteolysis"/>
    <property type="evidence" value="ECO:0007669"/>
    <property type="project" value="UniProtKB-KW"/>
</dbReference>
<dbReference type="OrthoDB" id="16520at2759"/>
<feature type="chain" id="PRO_5025644968" description="dipeptidyl-peptidase IV" evidence="13">
    <location>
        <begin position="22"/>
        <end position="824"/>
    </location>
</feature>
<evidence type="ECO:0000313" key="16">
    <source>
        <dbReference type="EMBL" id="KAF2663737.1"/>
    </source>
</evidence>
<organism evidence="16 17">
    <name type="scientific">Microthyrium microscopicum</name>
    <dbReference type="NCBI Taxonomy" id="703497"/>
    <lineage>
        <taxon>Eukaryota</taxon>
        <taxon>Fungi</taxon>
        <taxon>Dikarya</taxon>
        <taxon>Ascomycota</taxon>
        <taxon>Pezizomycotina</taxon>
        <taxon>Dothideomycetes</taxon>
        <taxon>Dothideomycetes incertae sedis</taxon>
        <taxon>Microthyriales</taxon>
        <taxon>Microthyriaceae</taxon>
        <taxon>Microthyrium</taxon>
    </lineage>
</organism>
<feature type="domain" description="Dipeptidylpeptidase IV N-terminal" evidence="15">
    <location>
        <begin position="111"/>
        <end position="472"/>
    </location>
</feature>
<evidence type="ECO:0000256" key="10">
    <source>
        <dbReference type="ARBA" id="ARBA00022825"/>
    </source>
</evidence>
<dbReference type="FunFam" id="3.40.50.1820:FF:000003">
    <property type="entry name" value="Dipeptidyl peptidase 4"/>
    <property type="match status" value="1"/>
</dbReference>
<dbReference type="InterPro" id="IPR029058">
    <property type="entry name" value="AB_hydrolase_fold"/>
</dbReference>
<keyword evidence="17" id="KW-1185">Reference proteome</keyword>
<comment type="similarity">
    <text evidence="3">Belongs to the peptidase S9B family.</text>
</comment>
<evidence type="ECO:0000256" key="12">
    <source>
        <dbReference type="ARBA" id="ARBA00030567"/>
    </source>
</evidence>
<dbReference type="InterPro" id="IPR002469">
    <property type="entry name" value="Peptidase_S9B_N"/>
</dbReference>
<evidence type="ECO:0000256" key="13">
    <source>
        <dbReference type="SAM" id="SignalP"/>
    </source>
</evidence>
<dbReference type="Gene3D" id="3.40.50.1820">
    <property type="entry name" value="alpha/beta hydrolase"/>
    <property type="match status" value="1"/>
</dbReference>
<evidence type="ECO:0000256" key="1">
    <source>
        <dbReference type="ARBA" id="ARBA00001257"/>
    </source>
</evidence>
<dbReference type="Gene3D" id="2.140.10.30">
    <property type="entry name" value="Dipeptidylpeptidase IV, N-terminal domain"/>
    <property type="match status" value="1"/>
</dbReference>
<evidence type="ECO:0000256" key="6">
    <source>
        <dbReference type="ARBA" id="ARBA00022525"/>
    </source>
</evidence>
<reference evidence="16" key="1">
    <citation type="journal article" date="2020" name="Stud. Mycol.">
        <title>101 Dothideomycetes genomes: a test case for predicting lifestyles and emergence of pathogens.</title>
        <authorList>
            <person name="Haridas S."/>
            <person name="Albert R."/>
            <person name="Binder M."/>
            <person name="Bloem J."/>
            <person name="Labutti K."/>
            <person name="Salamov A."/>
            <person name="Andreopoulos B."/>
            <person name="Baker S."/>
            <person name="Barry K."/>
            <person name="Bills G."/>
            <person name="Bluhm B."/>
            <person name="Cannon C."/>
            <person name="Castanera R."/>
            <person name="Culley D."/>
            <person name="Daum C."/>
            <person name="Ezra D."/>
            <person name="Gonzalez J."/>
            <person name="Henrissat B."/>
            <person name="Kuo A."/>
            <person name="Liang C."/>
            <person name="Lipzen A."/>
            <person name="Lutzoni F."/>
            <person name="Magnuson J."/>
            <person name="Mondo S."/>
            <person name="Nolan M."/>
            <person name="Ohm R."/>
            <person name="Pangilinan J."/>
            <person name="Park H.-J."/>
            <person name="Ramirez L."/>
            <person name="Alfaro M."/>
            <person name="Sun H."/>
            <person name="Tritt A."/>
            <person name="Yoshinaga Y."/>
            <person name="Zwiers L.-H."/>
            <person name="Turgeon B."/>
            <person name="Goodwin S."/>
            <person name="Spatafora J."/>
            <person name="Crous P."/>
            <person name="Grigoriev I."/>
        </authorList>
    </citation>
    <scope>NUCLEOTIDE SEQUENCE</scope>
    <source>
        <strain evidence="16">CBS 115976</strain>
    </source>
</reference>
<feature type="signal peptide" evidence="13">
    <location>
        <begin position="1"/>
        <end position="21"/>
    </location>
</feature>
<dbReference type="Pfam" id="PF00326">
    <property type="entry name" value="Peptidase_S9"/>
    <property type="match status" value="1"/>
</dbReference>
<feature type="domain" description="Peptidase S9 prolyl oligopeptidase catalytic" evidence="14">
    <location>
        <begin position="569"/>
        <end position="763"/>
    </location>
</feature>
<dbReference type="SUPFAM" id="SSF82171">
    <property type="entry name" value="DPP6 N-terminal domain-like"/>
    <property type="match status" value="1"/>
</dbReference>
<dbReference type="PANTHER" id="PTHR11731:SF162">
    <property type="entry name" value="DIPEPTIDYL PEPTIDASE 4-RELATED"/>
    <property type="match status" value="1"/>
</dbReference>
<evidence type="ECO:0000256" key="7">
    <source>
        <dbReference type="ARBA" id="ARBA00022670"/>
    </source>
</evidence>
<protein>
    <recommendedName>
        <fullName evidence="4">dipeptidyl-peptidase IV</fullName>
        <ecNumber evidence="4">3.4.14.5</ecNumber>
    </recommendedName>
    <alternativeName>
        <fullName evidence="12">Dipeptidyl peptidase IV</fullName>
    </alternativeName>
</protein>
<keyword evidence="9" id="KW-0378">Hydrolase</keyword>
<evidence type="ECO:0000256" key="11">
    <source>
        <dbReference type="ARBA" id="ARBA00023180"/>
    </source>
</evidence>
<dbReference type="GO" id="GO:0008239">
    <property type="term" value="F:dipeptidyl-peptidase activity"/>
    <property type="evidence" value="ECO:0007669"/>
    <property type="project" value="UniProtKB-EC"/>
</dbReference>
<dbReference type="Pfam" id="PF00930">
    <property type="entry name" value="DPPIV_N"/>
    <property type="match status" value="1"/>
</dbReference>
<name>A0A6A6TX45_9PEZI</name>
<dbReference type="PANTHER" id="PTHR11731">
    <property type="entry name" value="PROTEASE FAMILY S9B,C DIPEPTIDYL-PEPTIDASE IV-RELATED"/>
    <property type="match status" value="1"/>
</dbReference>
<dbReference type="GO" id="GO:0008236">
    <property type="term" value="F:serine-type peptidase activity"/>
    <property type="evidence" value="ECO:0007669"/>
    <property type="project" value="UniProtKB-KW"/>
</dbReference>
<proteinExistence type="inferred from homology"/>
<keyword evidence="7" id="KW-0645">Protease</keyword>
<gene>
    <name evidence="16" type="ORF">BT63DRAFT_111158</name>
</gene>
<keyword evidence="8 13" id="KW-0732">Signal</keyword>
<accession>A0A6A6TX45</accession>
<comment type="subcellular location">
    <subcellularLocation>
        <location evidence="2">Secreted</location>
    </subcellularLocation>
</comment>
<dbReference type="GO" id="GO:0005576">
    <property type="term" value="C:extracellular region"/>
    <property type="evidence" value="ECO:0007669"/>
    <property type="project" value="UniProtKB-SubCell"/>
</dbReference>
<evidence type="ECO:0000256" key="5">
    <source>
        <dbReference type="ARBA" id="ARBA00022438"/>
    </source>
</evidence>
<evidence type="ECO:0000256" key="4">
    <source>
        <dbReference type="ARBA" id="ARBA00012062"/>
    </source>
</evidence>
<evidence type="ECO:0000256" key="8">
    <source>
        <dbReference type="ARBA" id="ARBA00022729"/>
    </source>
</evidence>
<evidence type="ECO:0000313" key="17">
    <source>
        <dbReference type="Proteomes" id="UP000799302"/>
    </source>
</evidence>
<keyword evidence="11" id="KW-0325">Glycoprotein</keyword>
<evidence type="ECO:0000256" key="9">
    <source>
        <dbReference type="ARBA" id="ARBA00022801"/>
    </source>
</evidence>
<dbReference type="EMBL" id="MU004244">
    <property type="protein sequence ID" value="KAF2663737.1"/>
    <property type="molecule type" value="Genomic_DNA"/>
</dbReference>
<dbReference type="GO" id="GO:0005886">
    <property type="term" value="C:plasma membrane"/>
    <property type="evidence" value="ECO:0007669"/>
    <property type="project" value="TreeGrafter"/>
</dbReference>
<dbReference type="InterPro" id="IPR001375">
    <property type="entry name" value="Peptidase_S9_cat"/>
</dbReference>
<dbReference type="SUPFAM" id="SSF53474">
    <property type="entry name" value="alpha/beta-Hydrolases"/>
    <property type="match status" value="1"/>
</dbReference>
<evidence type="ECO:0000259" key="14">
    <source>
        <dbReference type="Pfam" id="PF00326"/>
    </source>
</evidence>
<dbReference type="Proteomes" id="UP000799302">
    <property type="component" value="Unassembled WGS sequence"/>
</dbReference>
<dbReference type="AlphaFoldDB" id="A0A6A6TX45"/>
<dbReference type="GO" id="GO:0004177">
    <property type="term" value="F:aminopeptidase activity"/>
    <property type="evidence" value="ECO:0007669"/>
    <property type="project" value="UniProtKB-KW"/>
</dbReference>
<keyword evidence="5" id="KW-0031">Aminopeptidase</keyword>
<evidence type="ECO:0000256" key="2">
    <source>
        <dbReference type="ARBA" id="ARBA00004613"/>
    </source>
</evidence>
<comment type="catalytic activity">
    <reaction evidence="1">
        <text>Release of an N-terminal dipeptide, Xaa-Yaa-|-Zaa-, from a polypeptide, preferentially when Yaa is Pro, provided Zaa is neither Pro nor hydroxyproline.</text>
        <dbReference type="EC" id="3.4.14.5"/>
    </reaction>
</comment>
<keyword evidence="6" id="KW-0964">Secreted</keyword>
<evidence type="ECO:0000259" key="15">
    <source>
        <dbReference type="Pfam" id="PF00930"/>
    </source>
</evidence>